<keyword evidence="6" id="KW-0808">Transferase</keyword>
<dbReference type="OrthoDB" id="9768187at2"/>
<feature type="transmembrane region" description="Helical" evidence="6">
    <location>
        <begin position="161"/>
        <end position="178"/>
    </location>
</feature>
<feature type="transmembrane region" description="Helical" evidence="6">
    <location>
        <begin position="304"/>
        <end position="331"/>
    </location>
</feature>
<dbReference type="GO" id="GO:0005886">
    <property type="term" value="C:plasma membrane"/>
    <property type="evidence" value="ECO:0007669"/>
    <property type="project" value="UniProtKB-SubCell"/>
</dbReference>
<dbReference type="Proteomes" id="UP000444185">
    <property type="component" value="Unassembled WGS sequence"/>
</dbReference>
<name>A0A844XZ44_9SPHN</name>
<dbReference type="EMBL" id="WTYF01000004">
    <property type="protein sequence ID" value="MXO50599.1"/>
    <property type="molecule type" value="Genomic_DNA"/>
</dbReference>
<keyword evidence="6" id="KW-0997">Cell inner membrane</keyword>
<keyword evidence="6" id="KW-1003">Cell membrane</keyword>
<dbReference type="InterPro" id="IPR011923">
    <property type="entry name" value="RodA/MrdB"/>
</dbReference>
<keyword evidence="6" id="KW-0573">Peptidoglycan synthesis</keyword>
<gene>
    <name evidence="6 7" type="primary">rodA</name>
    <name evidence="6" type="synonym">mrdB</name>
    <name evidence="7" type="ORF">GRI42_04680</name>
</gene>
<dbReference type="UniPathway" id="UPA00219"/>
<dbReference type="AlphaFoldDB" id="A0A844XZ44"/>
<accession>A0A844XZ44</accession>
<protein>
    <recommendedName>
        <fullName evidence="6">Peptidoglycan glycosyltransferase MrdB</fullName>
        <shortName evidence="6">PGT</shortName>
        <ecNumber evidence="6">2.4.99.28</ecNumber>
    </recommendedName>
    <alternativeName>
        <fullName evidence="6">Cell elongation protein RodA</fullName>
    </alternativeName>
    <alternativeName>
        <fullName evidence="6">Cell wall polymerase</fullName>
    </alternativeName>
    <alternativeName>
        <fullName evidence="6">Peptidoglycan polymerase</fullName>
        <shortName evidence="6">PG polymerase</shortName>
    </alternativeName>
</protein>
<comment type="catalytic activity">
    <reaction evidence="6">
        <text>[GlcNAc-(1-&gt;4)-Mur2Ac(oyl-L-Ala-gamma-D-Glu-L-Lys-D-Ala-D-Ala)](n)-di-trans,octa-cis-undecaprenyl diphosphate + beta-D-GlcNAc-(1-&gt;4)-Mur2Ac(oyl-L-Ala-gamma-D-Glu-L-Lys-D-Ala-D-Ala)-di-trans,octa-cis-undecaprenyl diphosphate = [GlcNAc-(1-&gt;4)-Mur2Ac(oyl-L-Ala-gamma-D-Glu-L-Lys-D-Ala-D-Ala)](n+1)-di-trans,octa-cis-undecaprenyl diphosphate + di-trans,octa-cis-undecaprenyl diphosphate + H(+)</text>
        <dbReference type="Rhea" id="RHEA:23708"/>
        <dbReference type="Rhea" id="RHEA-COMP:9602"/>
        <dbReference type="Rhea" id="RHEA-COMP:9603"/>
        <dbReference type="ChEBI" id="CHEBI:15378"/>
        <dbReference type="ChEBI" id="CHEBI:58405"/>
        <dbReference type="ChEBI" id="CHEBI:60033"/>
        <dbReference type="ChEBI" id="CHEBI:78435"/>
        <dbReference type="EC" id="2.4.99.28"/>
    </reaction>
</comment>
<keyword evidence="2 6" id="KW-0812">Transmembrane</keyword>
<keyword evidence="6" id="KW-0328">Glycosyltransferase</keyword>
<evidence type="ECO:0000256" key="6">
    <source>
        <dbReference type="HAMAP-Rule" id="MF_02079"/>
    </source>
</evidence>
<keyword evidence="8" id="KW-1185">Reference proteome</keyword>
<evidence type="ECO:0000256" key="3">
    <source>
        <dbReference type="ARBA" id="ARBA00022960"/>
    </source>
</evidence>
<dbReference type="PANTHER" id="PTHR30474:SF1">
    <property type="entry name" value="PEPTIDOGLYCAN GLYCOSYLTRANSFERASE MRDB"/>
    <property type="match status" value="1"/>
</dbReference>
<evidence type="ECO:0000313" key="7">
    <source>
        <dbReference type="EMBL" id="MXO50599.1"/>
    </source>
</evidence>
<dbReference type="GO" id="GO:0051301">
    <property type="term" value="P:cell division"/>
    <property type="evidence" value="ECO:0007669"/>
    <property type="project" value="InterPro"/>
</dbReference>
<dbReference type="GO" id="GO:0008360">
    <property type="term" value="P:regulation of cell shape"/>
    <property type="evidence" value="ECO:0007669"/>
    <property type="project" value="UniProtKB-KW"/>
</dbReference>
<dbReference type="EC" id="2.4.99.28" evidence="6"/>
<reference evidence="7 8" key="1">
    <citation type="submission" date="2019-12" db="EMBL/GenBank/DDBJ databases">
        <title>Genomic-based taxomic classification of the family Erythrobacteraceae.</title>
        <authorList>
            <person name="Xu L."/>
        </authorList>
    </citation>
    <scope>NUCLEOTIDE SEQUENCE [LARGE SCALE GENOMIC DNA]</scope>
    <source>
        <strain evidence="7 8">DSM 16225</strain>
    </source>
</reference>
<feature type="transmembrane region" description="Helical" evidence="6">
    <location>
        <begin position="138"/>
        <end position="155"/>
    </location>
</feature>
<feature type="transmembrane region" description="Helical" evidence="6">
    <location>
        <begin position="70"/>
        <end position="92"/>
    </location>
</feature>
<organism evidence="7 8">
    <name type="scientific">Qipengyuania gaetbuli</name>
    <dbReference type="NCBI Taxonomy" id="266952"/>
    <lineage>
        <taxon>Bacteria</taxon>
        <taxon>Pseudomonadati</taxon>
        <taxon>Pseudomonadota</taxon>
        <taxon>Alphaproteobacteria</taxon>
        <taxon>Sphingomonadales</taxon>
        <taxon>Erythrobacteraceae</taxon>
        <taxon>Qipengyuania</taxon>
    </lineage>
</organism>
<dbReference type="RefSeq" id="WP_160607182.1">
    <property type="nucleotide sequence ID" value="NZ_WTYF01000004.1"/>
</dbReference>
<dbReference type="NCBIfam" id="TIGR02210">
    <property type="entry name" value="rodA_shape"/>
    <property type="match status" value="1"/>
</dbReference>
<evidence type="ECO:0000256" key="5">
    <source>
        <dbReference type="ARBA" id="ARBA00023136"/>
    </source>
</evidence>
<proteinExistence type="inferred from homology"/>
<dbReference type="InterPro" id="IPR001182">
    <property type="entry name" value="FtsW/RodA"/>
</dbReference>
<dbReference type="GO" id="GO:0008955">
    <property type="term" value="F:peptidoglycan glycosyltransferase activity"/>
    <property type="evidence" value="ECO:0007669"/>
    <property type="project" value="UniProtKB-UniRule"/>
</dbReference>
<sequence>MTSIVPAPVARQPWMMLFPLVGLIAFGALVLTSAAAGDFSRYAESHLIRFAIFLTMAIVISRFSKDLVTFFAYPAYIVILLLLMAVEIMGTLGGGSQRWLEVGPIRIQPSELMKPAVVVALARFYDTLPVGMVPTWRALIPAGALIMFPMAFVLLQPDLGTSLAIGFGGGLVMFFAGLPLRWFLMAGAAGLAAIPFAFYFALKPYQQDRVRTFLDPESDPLGEGYQITQSKIAIGSGGLTGKGFNEGSQSHLNYLPEPHTDFVFATMAEEWGLMGGLFVIGCFALILGWGFKVARDSSDRMGKLLAAGMTATIFFFVAINLMMVMGFAPVVGIPLPFVSHGGSSMMTNMMCIGVLMMVNRWNRNAPRRGLLS</sequence>
<feature type="transmembrane region" description="Helical" evidence="6">
    <location>
        <begin position="337"/>
        <end position="358"/>
    </location>
</feature>
<evidence type="ECO:0000256" key="1">
    <source>
        <dbReference type="ARBA" id="ARBA00004141"/>
    </source>
</evidence>
<comment type="subcellular location">
    <subcellularLocation>
        <location evidence="6">Cell inner membrane</location>
        <topology evidence="6">Multi-pass membrane protein</topology>
    </subcellularLocation>
    <subcellularLocation>
        <location evidence="1">Membrane</location>
        <topology evidence="1">Multi-pass membrane protein</topology>
    </subcellularLocation>
</comment>
<comment type="pathway">
    <text evidence="6">Cell wall biogenesis; peptidoglycan biosynthesis.</text>
</comment>
<dbReference type="Pfam" id="PF01098">
    <property type="entry name" value="FTSW_RODA_SPOVE"/>
    <property type="match status" value="1"/>
</dbReference>
<comment type="similarity">
    <text evidence="6">Belongs to the SEDS family. MrdB/RodA subfamily.</text>
</comment>
<evidence type="ECO:0000313" key="8">
    <source>
        <dbReference type="Proteomes" id="UP000444185"/>
    </source>
</evidence>
<dbReference type="GO" id="GO:0071555">
    <property type="term" value="P:cell wall organization"/>
    <property type="evidence" value="ECO:0007669"/>
    <property type="project" value="UniProtKB-KW"/>
</dbReference>
<dbReference type="HAMAP" id="MF_02079">
    <property type="entry name" value="PGT_RodA"/>
    <property type="match status" value="1"/>
</dbReference>
<dbReference type="GO" id="GO:0015648">
    <property type="term" value="F:lipid-linked peptidoglycan transporter activity"/>
    <property type="evidence" value="ECO:0007669"/>
    <property type="project" value="TreeGrafter"/>
</dbReference>
<keyword evidence="6" id="KW-0961">Cell wall biogenesis/degradation</keyword>
<feature type="transmembrane region" description="Helical" evidence="6">
    <location>
        <begin position="183"/>
        <end position="202"/>
    </location>
</feature>
<dbReference type="GO" id="GO:0032153">
    <property type="term" value="C:cell division site"/>
    <property type="evidence" value="ECO:0007669"/>
    <property type="project" value="TreeGrafter"/>
</dbReference>
<dbReference type="GO" id="GO:0009252">
    <property type="term" value="P:peptidoglycan biosynthetic process"/>
    <property type="evidence" value="ECO:0007669"/>
    <property type="project" value="UniProtKB-UniRule"/>
</dbReference>
<comment type="caution">
    <text evidence="7">The sequence shown here is derived from an EMBL/GenBank/DDBJ whole genome shotgun (WGS) entry which is preliminary data.</text>
</comment>
<evidence type="ECO:0000256" key="2">
    <source>
        <dbReference type="ARBA" id="ARBA00022692"/>
    </source>
</evidence>
<evidence type="ECO:0000256" key="4">
    <source>
        <dbReference type="ARBA" id="ARBA00022989"/>
    </source>
</evidence>
<dbReference type="PANTHER" id="PTHR30474">
    <property type="entry name" value="CELL CYCLE PROTEIN"/>
    <property type="match status" value="1"/>
</dbReference>
<comment type="function">
    <text evidence="6">Peptidoglycan polymerase that is essential for cell wall elongation.</text>
</comment>
<feature type="transmembrane region" description="Helical" evidence="6">
    <location>
        <begin position="271"/>
        <end position="292"/>
    </location>
</feature>
<feature type="transmembrane region" description="Helical" evidence="6">
    <location>
        <begin position="46"/>
        <end position="63"/>
    </location>
</feature>
<keyword evidence="5 6" id="KW-0472">Membrane</keyword>
<keyword evidence="3 6" id="KW-0133">Cell shape</keyword>
<keyword evidence="4 6" id="KW-1133">Transmembrane helix</keyword>